<feature type="signal peptide" evidence="2">
    <location>
        <begin position="1"/>
        <end position="16"/>
    </location>
</feature>
<dbReference type="EMBL" id="JAGRRH010000038">
    <property type="protein sequence ID" value="KAG7339271.1"/>
    <property type="molecule type" value="Genomic_DNA"/>
</dbReference>
<evidence type="ECO:0000256" key="1">
    <source>
        <dbReference type="SAM" id="MobiDB-lite"/>
    </source>
</evidence>
<proteinExistence type="predicted"/>
<sequence length="459" mass="52232">MKLFLFLFLSLSTISSVVVVISAWAPVRQRQKVVLSSIRTIKSNTDHRNPSQPSLLQLYQSSSADDTTTSSSPPDIPDYTGKTIYQRTFYRLSKSSQVAVPSVIMLEERLRFRPDPNNKEYVLPFGPRTFILREGTDQDALTDALFTIDLTVQRTKRAQRTSKYGHGDRHHPVSGLQSTMDPRRYFGTLLQWNSRGFGNCRLVGMHRGKVATMSKEELTRHKQQLTQTESQQDIVDGVMTVPKHESSLFPRRMHRLTLSDESPEALQGAFELIKKHSTANQVSIKPLQWSVPRRISNNRRYDHEYRTIVGSDLELSFPTAKELARTVANMLLPSNEFAVANIKEGANTAPSLEPWVWTPNHHLHPTKNAYVKMQRLQFVFQPMEEGTPERELEQLDSLELQEETSRDYQSLTAVHHPDYAGDGSGEYFFPLETGAYEGGLSNTYYDSNSMEPEEGGYSL</sequence>
<protein>
    <submittedName>
        <fullName evidence="3">Uncharacterized protein</fullName>
    </submittedName>
</protein>
<reference evidence="3" key="2">
    <citation type="submission" date="2021-04" db="EMBL/GenBank/DDBJ databases">
        <authorList>
            <person name="Podell S."/>
        </authorList>
    </citation>
    <scope>NUCLEOTIDE SEQUENCE</scope>
    <source>
        <strain evidence="3">Hildebrandi</strain>
    </source>
</reference>
<reference evidence="3" key="1">
    <citation type="journal article" date="2021" name="Sci. Rep.">
        <title>Diploid genomic architecture of Nitzschia inconspicua, an elite biomass production diatom.</title>
        <authorList>
            <person name="Oliver A."/>
            <person name="Podell S."/>
            <person name="Pinowska A."/>
            <person name="Traller J.C."/>
            <person name="Smith S.R."/>
            <person name="McClure R."/>
            <person name="Beliaev A."/>
            <person name="Bohutskyi P."/>
            <person name="Hill E.A."/>
            <person name="Rabines A."/>
            <person name="Zheng H."/>
            <person name="Allen L.Z."/>
            <person name="Kuo A."/>
            <person name="Grigoriev I.V."/>
            <person name="Allen A.E."/>
            <person name="Hazlebeck D."/>
            <person name="Allen E.E."/>
        </authorList>
    </citation>
    <scope>NUCLEOTIDE SEQUENCE</scope>
    <source>
        <strain evidence="3">Hildebrandi</strain>
    </source>
</reference>
<dbReference type="AlphaFoldDB" id="A0A9K3K9W9"/>
<dbReference type="Proteomes" id="UP000693970">
    <property type="component" value="Unassembled WGS sequence"/>
</dbReference>
<comment type="caution">
    <text evidence="3">The sequence shown here is derived from an EMBL/GenBank/DDBJ whole genome shotgun (WGS) entry which is preliminary data.</text>
</comment>
<gene>
    <name evidence="3" type="ORF">IV203_002477</name>
</gene>
<evidence type="ECO:0000313" key="3">
    <source>
        <dbReference type="EMBL" id="KAG7339271.1"/>
    </source>
</evidence>
<dbReference type="OrthoDB" id="41285at2759"/>
<feature type="region of interest" description="Disordered" evidence="1">
    <location>
        <begin position="159"/>
        <end position="178"/>
    </location>
</feature>
<organism evidence="3 4">
    <name type="scientific">Nitzschia inconspicua</name>
    <dbReference type="NCBI Taxonomy" id="303405"/>
    <lineage>
        <taxon>Eukaryota</taxon>
        <taxon>Sar</taxon>
        <taxon>Stramenopiles</taxon>
        <taxon>Ochrophyta</taxon>
        <taxon>Bacillariophyta</taxon>
        <taxon>Bacillariophyceae</taxon>
        <taxon>Bacillariophycidae</taxon>
        <taxon>Bacillariales</taxon>
        <taxon>Bacillariaceae</taxon>
        <taxon>Nitzschia</taxon>
    </lineage>
</organism>
<evidence type="ECO:0000313" key="4">
    <source>
        <dbReference type="Proteomes" id="UP000693970"/>
    </source>
</evidence>
<accession>A0A9K3K9W9</accession>
<keyword evidence="2" id="KW-0732">Signal</keyword>
<keyword evidence="4" id="KW-1185">Reference proteome</keyword>
<evidence type="ECO:0000256" key="2">
    <source>
        <dbReference type="SAM" id="SignalP"/>
    </source>
</evidence>
<name>A0A9K3K9W9_9STRA</name>
<feature type="chain" id="PRO_5039898109" evidence="2">
    <location>
        <begin position="17"/>
        <end position="459"/>
    </location>
</feature>